<dbReference type="Gene3D" id="1.10.4080.10">
    <property type="entry name" value="ADP-ribosylation/Crystallin J1"/>
    <property type="match status" value="1"/>
</dbReference>
<keyword evidence="1" id="KW-0378">Hydrolase</keyword>
<dbReference type="STRING" id="229921.ADN01_03850"/>
<keyword evidence="3" id="KW-1185">Reference proteome</keyword>
<evidence type="ECO:0000313" key="1">
    <source>
        <dbReference type="EMBL" id="GAP19223.1"/>
    </source>
</evidence>
<dbReference type="PATRIC" id="fig|229921.5.peg.2406"/>
<evidence type="ECO:0000313" key="3">
    <source>
        <dbReference type="Proteomes" id="UP000050501"/>
    </source>
</evidence>
<dbReference type="SUPFAM" id="SSF101478">
    <property type="entry name" value="ADP-ribosylglycohydrolase"/>
    <property type="match status" value="1"/>
</dbReference>
<reference evidence="2 3" key="2">
    <citation type="submission" date="2015-07" db="EMBL/GenBank/DDBJ databases">
        <title>Genome sequence of Levilinea saccharolytica DSM 16555.</title>
        <authorList>
            <person name="Hemp J."/>
            <person name="Ward L.M."/>
            <person name="Pace L.A."/>
            <person name="Fischer W.W."/>
        </authorList>
    </citation>
    <scope>NUCLEOTIDE SEQUENCE [LARGE SCALE GENOMIC DNA]</scope>
    <source>
        <strain evidence="2 3">KIBI-1</strain>
    </source>
</reference>
<dbReference type="Proteomes" id="UP000050501">
    <property type="component" value="Unassembled WGS sequence"/>
</dbReference>
<accession>A0A0N0RD20</accession>
<dbReference type="EMBL" id="LGCM01000016">
    <property type="protein sequence ID" value="KPL88738.1"/>
    <property type="molecule type" value="Genomic_DNA"/>
</dbReference>
<organism evidence="1">
    <name type="scientific">Levilinea saccharolytica</name>
    <dbReference type="NCBI Taxonomy" id="229921"/>
    <lineage>
        <taxon>Bacteria</taxon>
        <taxon>Bacillati</taxon>
        <taxon>Chloroflexota</taxon>
        <taxon>Anaerolineae</taxon>
        <taxon>Anaerolineales</taxon>
        <taxon>Anaerolineaceae</taxon>
        <taxon>Levilinea</taxon>
    </lineage>
</organism>
<dbReference type="GO" id="GO:0016787">
    <property type="term" value="F:hydrolase activity"/>
    <property type="evidence" value="ECO:0007669"/>
    <property type="project" value="UniProtKB-KW"/>
</dbReference>
<dbReference type="EMBL" id="DF967975">
    <property type="protein sequence ID" value="GAP19223.1"/>
    <property type="molecule type" value="Genomic_DNA"/>
</dbReference>
<name>A0A0N0RD20_9CHLR</name>
<proteinExistence type="predicted"/>
<dbReference type="OrthoDB" id="9761704at2"/>
<dbReference type="Pfam" id="PF03747">
    <property type="entry name" value="ADP_ribosyl_GH"/>
    <property type="match status" value="1"/>
</dbReference>
<dbReference type="RefSeq" id="WP_062419516.1">
    <property type="nucleotide sequence ID" value="NZ_BBXZ01000167.1"/>
</dbReference>
<evidence type="ECO:0000313" key="2">
    <source>
        <dbReference type="EMBL" id="KPL88738.1"/>
    </source>
</evidence>
<reference evidence="1" key="1">
    <citation type="journal article" date="2015" name="Genome Announc.">
        <title>Draft Genome Sequences of Anaerolinea thermolimosa IMO-1, Bellilinea caldifistulae GOMI-1, Leptolinea tardivitalis YMTK-2, Levilinea saccharolytica KIBI-1, Longilinea arvoryzae KOME-1, Previously Described as Members of the Class Anaerolineae (Chloroflexi).</title>
        <authorList>
            <person name="Matsuura N."/>
            <person name="Tourlousse M.D."/>
            <person name="Ohashi A."/>
            <person name="Hugenholtz P."/>
            <person name="Sekiguchi Y."/>
        </authorList>
    </citation>
    <scope>NUCLEOTIDE SEQUENCE</scope>
    <source>
        <strain evidence="1">KIBI-1</strain>
    </source>
</reference>
<protein>
    <submittedName>
        <fullName evidence="1">ADP-ribosylglycohydrolase</fullName>
    </submittedName>
</protein>
<dbReference type="AlphaFoldDB" id="A0A0N0RD20"/>
<sequence length="445" mass="49791">MEDRWLAFGKAELGVERQQLEDEGAALSASLQAELEALLAAETPAPERVRRFMERSAALRTRKDYPFREPSALEAIQKARPRPSRKWQAAALGEEEFFDRVYGAWLGRCSGCLLGKPTEGLLVRDVWPYLRRIGQYPLRRYLDSSLPDELKAKYTFETARGYIDEIDHMVEDDDTNYTVMSLAVMERYGWDFRPEDVATFWLDNLPAYHTFTAERVAYRNFLLMKTPPESARYCNPYREWIGAQIRGDFWGYVCPGDPARAAALAWRDGCISHVKNGLYGEMWAAAMCSAAAVVGSAREALEAGLEQIPARCRLSADVREVMAWYDDGVSAEEAVARIHQRWDDANPHHWCHTLSNAQIVALGLLWGEGDFGTSISWAVTAGIDTDCNGATVGSVVGMLLGARQMPGEWVGPLNDRLDTGISGYQHVRLSDLARRTVALARAGQA</sequence>
<dbReference type="InterPro" id="IPR036705">
    <property type="entry name" value="Ribosyl_crysJ1_sf"/>
</dbReference>
<dbReference type="InterPro" id="IPR005502">
    <property type="entry name" value="Ribosyl_crysJ1"/>
</dbReference>
<gene>
    <name evidence="2" type="ORF">ADN01_03850</name>
    <name evidence="1" type="ORF">LSAC_03123</name>
</gene>